<evidence type="ECO:0000313" key="2">
    <source>
        <dbReference type="EMBL" id="GIY19208.1"/>
    </source>
</evidence>
<dbReference type="Proteomes" id="UP001054945">
    <property type="component" value="Unassembled WGS sequence"/>
</dbReference>
<accession>A0AAV4RA71</accession>
<gene>
    <name evidence="2" type="ORF">CEXT_721221</name>
</gene>
<dbReference type="EMBL" id="BPLR01007727">
    <property type="protein sequence ID" value="GIY19208.1"/>
    <property type="molecule type" value="Genomic_DNA"/>
</dbReference>
<sequence length="97" mass="10477">MPISRLPHLKTLHPSLRNAGFLPTPRPLGASHPMGGDGGGGRVDTRRHLSALIVLTVITPASLIRTSACTTTKQAAPINFQINRRLPSCIRSRNSNY</sequence>
<name>A0AAV4RA71_CAEEX</name>
<feature type="region of interest" description="Disordered" evidence="1">
    <location>
        <begin position="15"/>
        <end position="41"/>
    </location>
</feature>
<protein>
    <submittedName>
        <fullName evidence="2">Uncharacterized protein</fullName>
    </submittedName>
</protein>
<comment type="caution">
    <text evidence="2">The sequence shown here is derived from an EMBL/GenBank/DDBJ whole genome shotgun (WGS) entry which is preliminary data.</text>
</comment>
<reference evidence="2 3" key="1">
    <citation type="submission" date="2021-06" db="EMBL/GenBank/DDBJ databases">
        <title>Caerostris extrusa draft genome.</title>
        <authorList>
            <person name="Kono N."/>
            <person name="Arakawa K."/>
        </authorList>
    </citation>
    <scope>NUCLEOTIDE SEQUENCE [LARGE SCALE GENOMIC DNA]</scope>
</reference>
<evidence type="ECO:0000313" key="3">
    <source>
        <dbReference type="Proteomes" id="UP001054945"/>
    </source>
</evidence>
<dbReference type="AlphaFoldDB" id="A0AAV4RA71"/>
<organism evidence="2 3">
    <name type="scientific">Caerostris extrusa</name>
    <name type="common">Bark spider</name>
    <name type="synonym">Caerostris bankana</name>
    <dbReference type="NCBI Taxonomy" id="172846"/>
    <lineage>
        <taxon>Eukaryota</taxon>
        <taxon>Metazoa</taxon>
        <taxon>Ecdysozoa</taxon>
        <taxon>Arthropoda</taxon>
        <taxon>Chelicerata</taxon>
        <taxon>Arachnida</taxon>
        <taxon>Araneae</taxon>
        <taxon>Araneomorphae</taxon>
        <taxon>Entelegynae</taxon>
        <taxon>Araneoidea</taxon>
        <taxon>Araneidae</taxon>
        <taxon>Caerostris</taxon>
    </lineage>
</organism>
<evidence type="ECO:0000256" key="1">
    <source>
        <dbReference type="SAM" id="MobiDB-lite"/>
    </source>
</evidence>
<keyword evidence="3" id="KW-1185">Reference proteome</keyword>
<proteinExistence type="predicted"/>